<dbReference type="AlphaFoldDB" id="A0A0F4G5N9"/>
<sequence>MFSSGLSFAALLSSIALTHAAVPYLHVVDLAVTDIRSPSESHSISYTVSTPNAVYEQGYADPYNVSISWKGCDPPTCWTPAGNFYNRVTPGSYKGAKDFQLDVYKYWFYRSPSVFNVTLNVVDGSTTGYGCEDGEASETTCALEGEEGLTAEWAIQYWQDAVRPSPVC</sequence>
<comment type="caution">
    <text evidence="2">The sequence shown here is derived from an EMBL/GenBank/DDBJ whole genome shotgun (WGS) entry which is preliminary data.</text>
</comment>
<name>A0A0F4G5N9_9PEZI</name>
<keyword evidence="3" id="KW-1185">Reference proteome</keyword>
<dbReference type="OrthoDB" id="3642993at2759"/>
<evidence type="ECO:0000256" key="1">
    <source>
        <dbReference type="SAM" id="SignalP"/>
    </source>
</evidence>
<gene>
    <name evidence="2" type="ORF">TI39_contig5832g00040</name>
</gene>
<organism evidence="2 3">
    <name type="scientific">Zymoseptoria brevis</name>
    <dbReference type="NCBI Taxonomy" id="1047168"/>
    <lineage>
        <taxon>Eukaryota</taxon>
        <taxon>Fungi</taxon>
        <taxon>Dikarya</taxon>
        <taxon>Ascomycota</taxon>
        <taxon>Pezizomycotina</taxon>
        <taxon>Dothideomycetes</taxon>
        <taxon>Dothideomycetidae</taxon>
        <taxon>Mycosphaerellales</taxon>
        <taxon>Mycosphaerellaceae</taxon>
        <taxon>Zymoseptoria</taxon>
    </lineage>
</organism>
<dbReference type="Proteomes" id="UP000033647">
    <property type="component" value="Unassembled WGS sequence"/>
</dbReference>
<proteinExistence type="predicted"/>
<protein>
    <recommendedName>
        <fullName evidence="4">AA1-like domain-containing protein</fullName>
    </recommendedName>
</protein>
<evidence type="ECO:0000313" key="3">
    <source>
        <dbReference type="Proteomes" id="UP000033647"/>
    </source>
</evidence>
<reference evidence="2 3" key="1">
    <citation type="submission" date="2015-03" db="EMBL/GenBank/DDBJ databases">
        <title>RNA-seq based gene annotation and comparative genomics of four Zymoseptoria species reveal species-specific pathogenicity related genes and transposable element activity.</title>
        <authorList>
            <person name="Grandaubert J."/>
            <person name="Bhattacharyya A."/>
            <person name="Stukenbrock E.H."/>
        </authorList>
    </citation>
    <scope>NUCLEOTIDE SEQUENCE [LARGE SCALE GENOMIC DNA]</scope>
    <source>
        <strain evidence="2 3">Zb18110</strain>
    </source>
</reference>
<feature type="chain" id="PRO_5002468190" description="AA1-like domain-containing protein" evidence="1">
    <location>
        <begin position="21"/>
        <end position="168"/>
    </location>
</feature>
<keyword evidence="1" id="KW-0732">Signal</keyword>
<accession>A0A0F4G5N9</accession>
<evidence type="ECO:0000313" key="2">
    <source>
        <dbReference type="EMBL" id="KJX92648.1"/>
    </source>
</evidence>
<feature type="signal peptide" evidence="1">
    <location>
        <begin position="1"/>
        <end position="20"/>
    </location>
</feature>
<dbReference type="EMBL" id="LAFY01005787">
    <property type="protein sequence ID" value="KJX92648.1"/>
    <property type="molecule type" value="Genomic_DNA"/>
</dbReference>
<evidence type="ECO:0008006" key="4">
    <source>
        <dbReference type="Google" id="ProtNLM"/>
    </source>
</evidence>